<dbReference type="FunFam" id="3.10.50.40:FF:000006">
    <property type="entry name" value="Peptidyl-prolyl cis-trans isomerase"/>
    <property type="match status" value="1"/>
</dbReference>
<accession>A0A4T0BL97</accession>
<feature type="region of interest" description="Disordered" evidence="6">
    <location>
        <begin position="182"/>
        <end position="226"/>
    </location>
</feature>
<evidence type="ECO:0000256" key="3">
    <source>
        <dbReference type="ARBA" id="ARBA00023110"/>
    </source>
</evidence>
<reference evidence="9 10" key="1">
    <citation type="submission" date="2018-10" db="EMBL/GenBank/DDBJ databases">
        <title>Fifty Aureobasidium pullulans genomes reveal a recombining polyextremotolerant generalist.</title>
        <authorList>
            <person name="Gostincar C."/>
            <person name="Turk M."/>
            <person name="Zajc J."/>
            <person name="Gunde-Cimerman N."/>
        </authorList>
    </citation>
    <scope>NUCLEOTIDE SEQUENCE [LARGE SCALE GENOMIC DNA]</scope>
    <source>
        <strain evidence="9 10">EXF-1645</strain>
    </source>
</reference>
<feature type="compositionally biased region" description="Polar residues" evidence="6">
    <location>
        <begin position="516"/>
        <end position="527"/>
    </location>
</feature>
<feature type="transmembrane region" description="Helical" evidence="7">
    <location>
        <begin position="329"/>
        <end position="352"/>
    </location>
</feature>
<evidence type="ECO:0000256" key="4">
    <source>
        <dbReference type="ARBA" id="ARBA00023235"/>
    </source>
</evidence>
<evidence type="ECO:0000256" key="7">
    <source>
        <dbReference type="SAM" id="Phobius"/>
    </source>
</evidence>
<feature type="transmembrane region" description="Helical" evidence="7">
    <location>
        <begin position="277"/>
        <end position="295"/>
    </location>
</feature>
<dbReference type="PROSITE" id="PS50059">
    <property type="entry name" value="FKBP_PPIASE"/>
    <property type="match status" value="1"/>
</dbReference>
<evidence type="ECO:0000313" key="10">
    <source>
        <dbReference type="Proteomes" id="UP000308724"/>
    </source>
</evidence>
<evidence type="ECO:0000313" key="9">
    <source>
        <dbReference type="EMBL" id="TIA32192.1"/>
    </source>
</evidence>
<evidence type="ECO:0000256" key="1">
    <source>
        <dbReference type="ARBA" id="ARBA00000971"/>
    </source>
</evidence>
<evidence type="ECO:0000256" key="6">
    <source>
        <dbReference type="SAM" id="MobiDB-lite"/>
    </source>
</evidence>
<dbReference type="Proteomes" id="UP000308724">
    <property type="component" value="Unassembled WGS sequence"/>
</dbReference>
<feature type="transmembrane region" description="Helical" evidence="7">
    <location>
        <begin position="387"/>
        <end position="407"/>
    </location>
</feature>
<keyword evidence="3 5" id="KW-0697">Rotamase</keyword>
<dbReference type="GO" id="GO:0003755">
    <property type="term" value="F:peptidyl-prolyl cis-trans isomerase activity"/>
    <property type="evidence" value="ECO:0007669"/>
    <property type="project" value="UniProtKB-KW"/>
</dbReference>
<sequence>MIRRPNKDGAFSRSLFHRRLSLRPLQPRRVLNLHFRDTMRITHFPFLAVALSAPTVLAADGFLSGPKTELAANGLEIVTANPKTCKRPTKSGDNISVHYRGTLQADNTKFDASYDRGVPFSFKLGAGEVIKGWDQGLLSMCVGEKRKLVIPPELAYGHRNLGVIPPDSTLIFETELIQIAGVPTEAEEPKPRPEEFLPPPPIPEDDFPPPPPSGSGSEKGPKGMMEAQDGECKLLGPFALIVQAALGALALLSLVFKRWRERPRRPLKIWFFDVSKQVAGTFLLHLANLGMSMFSSGKFDMASTKPEDLSASVSSVTADDGKMPNPCSFYLLNLAIDTTIGIPVLVIFLRVLHSLFLKTPMANPPESIKSGYYGAPPRATWWLKQSIIYFIGLFGMKLFVFLLFAMLPWLPWVGDWALRWTEGNEALQIAFVMFIFPVAMNGIQYYIIDSFIKGKESDREGFQAVPTEDDEERHRDSDDVEDEDTSKRRDRVSTAEHVAEANPTAVPSYDHESDAEGSSQGSSGRRK</sequence>
<dbReference type="AlphaFoldDB" id="A0A4T0BL97"/>
<dbReference type="Gene3D" id="3.10.50.40">
    <property type="match status" value="1"/>
</dbReference>
<gene>
    <name evidence="9" type="ORF">D6C78_08404</name>
</gene>
<organism evidence="9 10">
    <name type="scientific">Aureobasidium pullulans</name>
    <name type="common">Black yeast</name>
    <name type="synonym">Pullularia pullulans</name>
    <dbReference type="NCBI Taxonomy" id="5580"/>
    <lineage>
        <taxon>Eukaryota</taxon>
        <taxon>Fungi</taxon>
        <taxon>Dikarya</taxon>
        <taxon>Ascomycota</taxon>
        <taxon>Pezizomycotina</taxon>
        <taxon>Dothideomycetes</taxon>
        <taxon>Dothideomycetidae</taxon>
        <taxon>Dothideales</taxon>
        <taxon>Saccotheciaceae</taxon>
        <taxon>Aureobasidium</taxon>
    </lineage>
</organism>
<feature type="compositionally biased region" description="Basic and acidic residues" evidence="6">
    <location>
        <begin position="485"/>
        <end position="499"/>
    </location>
</feature>
<proteinExistence type="predicted"/>
<dbReference type="InterPro" id="IPR001179">
    <property type="entry name" value="PPIase_FKBP_dom"/>
</dbReference>
<dbReference type="PANTHER" id="PTHR31735">
    <property type="entry name" value="VACUOLAR MEMBRANE PROTEIN YPL162C"/>
    <property type="match status" value="1"/>
</dbReference>
<evidence type="ECO:0000256" key="5">
    <source>
        <dbReference type="PROSITE-ProRule" id="PRU00277"/>
    </source>
</evidence>
<evidence type="ECO:0000256" key="2">
    <source>
        <dbReference type="ARBA" id="ARBA00013194"/>
    </source>
</evidence>
<comment type="caution">
    <text evidence="9">The sequence shown here is derived from an EMBL/GenBank/DDBJ whole genome shotgun (WGS) entry which is preliminary data.</text>
</comment>
<dbReference type="InterPro" id="IPR022127">
    <property type="entry name" value="STIMATE/YPL162C"/>
</dbReference>
<keyword evidence="7" id="KW-0472">Membrane</keyword>
<feature type="transmembrane region" description="Helical" evidence="7">
    <location>
        <begin position="234"/>
        <end position="256"/>
    </location>
</feature>
<feature type="compositionally biased region" description="Pro residues" evidence="6">
    <location>
        <begin position="196"/>
        <end position="213"/>
    </location>
</feature>
<dbReference type="GO" id="GO:0016020">
    <property type="term" value="C:membrane"/>
    <property type="evidence" value="ECO:0007669"/>
    <property type="project" value="TreeGrafter"/>
</dbReference>
<dbReference type="Pfam" id="PF00254">
    <property type="entry name" value="FKBP_C"/>
    <property type="match status" value="1"/>
</dbReference>
<evidence type="ECO:0000259" key="8">
    <source>
        <dbReference type="PROSITE" id="PS50059"/>
    </source>
</evidence>
<feature type="transmembrane region" description="Helical" evidence="7">
    <location>
        <begin position="427"/>
        <end position="448"/>
    </location>
</feature>
<name>A0A4T0BL97_AURPU</name>
<dbReference type="Pfam" id="PF12400">
    <property type="entry name" value="STIMATE"/>
    <property type="match status" value="1"/>
</dbReference>
<protein>
    <recommendedName>
        <fullName evidence="2 5">peptidylprolyl isomerase</fullName>
        <ecNumber evidence="2 5">5.2.1.8</ecNumber>
    </recommendedName>
</protein>
<dbReference type="SUPFAM" id="SSF54534">
    <property type="entry name" value="FKBP-like"/>
    <property type="match status" value="1"/>
</dbReference>
<keyword evidence="7" id="KW-1133">Transmembrane helix</keyword>
<feature type="region of interest" description="Disordered" evidence="6">
    <location>
        <begin position="459"/>
        <end position="527"/>
    </location>
</feature>
<dbReference type="EC" id="5.2.1.8" evidence="2 5"/>
<dbReference type="PANTHER" id="PTHR31735:SF1">
    <property type="entry name" value="VACUOLAR MEMBRANE PROTEIN YPL162C"/>
    <property type="match status" value="1"/>
</dbReference>
<keyword evidence="4 5" id="KW-0413">Isomerase</keyword>
<keyword evidence="7" id="KW-0812">Transmembrane</keyword>
<feature type="domain" description="PPIase FKBP-type" evidence="8">
    <location>
        <begin position="92"/>
        <end position="180"/>
    </location>
</feature>
<comment type="catalytic activity">
    <reaction evidence="1 5">
        <text>[protein]-peptidylproline (omega=180) = [protein]-peptidylproline (omega=0)</text>
        <dbReference type="Rhea" id="RHEA:16237"/>
        <dbReference type="Rhea" id="RHEA-COMP:10747"/>
        <dbReference type="Rhea" id="RHEA-COMP:10748"/>
        <dbReference type="ChEBI" id="CHEBI:83833"/>
        <dbReference type="ChEBI" id="CHEBI:83834"/>
        <dbReference type="EC" id="5.2.1.8"/>
    </reaction>
</comment>
<dbReference type="EMBL" id="QZBZ01000250">
    <property type="protein sequence ID" value="TIA32192.1"/>
    <property type="molecule type" value="Genomic_DNA"/>
</dbReference>
<dbReference type="InterPro" id="IPR046357">
    <property type="entry name" value="PPIase_dom_sf"/>
</dbReference>